<sequence>MDQARLLLQDAIRFQQALMTSSFQAELIEGASPVLWYGRPTERQWLTVGTNPSRGEFFERDGTVRRGESQKFYWRDESLDVYLQDDNALDATLHYAAAYFEAGQATTSWFGKPDGAKLEALLEGMGRSFYDGSALHVDFFKYATSRQMGQLRTGRQWMEHPTSLDLLERTIRYVNPSRLIVLGRDNCAAFNGFTHSERLDAYPSARFELGYHATLHVPMVGLHVKPSEVFVGLGNGRDAFGLHHGSYAKREHLMQIGSAIEASARRYFS</sequence>
<dbReference type="Proteomes" id="UP001230807">
    <property type="component" value="Unassembled WGS sequence"/>
</dbReference>
<reference evidence="1 2" key="1">
    <citation type="submission" date="2023-06" db="EMBL/GenBank/DDBJ databases">
        <title>Influencing factors and mechanism of Cr(VI) reduction by facultative anaerobic Exiguobacterium sp. PY14.</title>
        <authorList>
            <person name="Zou L."/>
        </authorList>
    </citation>
    <scope>NUCLEOTIDE SEQUENCE [LARGE SCALE GENOMIC DNA]</scope>
    <source>
        <strain evidence="1 2">PY14</strain>
    </source>
</reference>
<evidence type="ECO:0000313" key="2">
    <source>
        <dbReference type="Proteomes" id="UP001230807"/>
    </source>
</evidence>
<protein>
    <recommendedName>
        <fullName evidence="3">DUF4238 domain-containing protein</fullName>
    </recommendedName>
</protein>
<dbReference type="EMBL" id="JASWER010000005">
    <property type="protein sequence ID" value="MDL5376865.1"/>
    <property type="molecule type" value="Genomic_DNA"/>
</dbReference>
<comment type="caution">
    <text evidence="1">The sequence shown here is derived from an EMBL/GenBank/DDBJ whole genome shotgun (WGS) entry which is preliminary data.</text>
</comment>
<proteinExistence type="predicted"/>
<organism evidence="1 2">
    <name type="scientific">Exiguobacterium mexicanum</name>
    <dbReference type="NCBI Taxonomy" id="340146"/>
    <lineage>
        <taxon>Bacteria</taxon>
        <taxon>Bacillati</taxon>
        <taxon>Bacillota</taxon>
        <taxon>Bacilli</taxon>
        <taxon>Bacillales</taxon>
        <taxon>Bacillales Family XII. Incertae Sedis</taxon>
        <taxon>Exiguobacterium</taxon>
    </lineage>
</organism>
<name>A0ABT7MNV4_9BACL</name>
<evidence type="ECO:0008006" key="3">
    <source>
        <dbReference type="Google" id="ProtNLM"/>
    </source>
</evidence>
<gene>
    <name evidence="1" type="ORF">QR695_07575</name>
</gene>
<accession>A0ABT7MNV4</accession>
<dbReference type="RefSeq" id="WP_286038372.1">
    <property type="nucleotide sequence ID" value="NZ_CP183077.1"/>
</dbReference>
<keyword evidence="2" id="KW-1185">Reference proteome</keyword>
<evidence type="ECO:0000313" key="1">
    <source>
        <dbReference type="EMBL" id="MDL5376865.1"/>
    </source>
</evidence>